<evidence type="ECO:0000313" key="2">
    <source>
        <dbReference type="Proteomes" id="UP000325780"/>
    </source>
</evidence>
<dbReference type="Proteomes" id="UP000325780">
    <property type="component" value="Unassembled WGS sequence"/>
</dbReference>
<gene>
    <name evidence="1" type="ORF">BDV25DRAFT_141946</name>
</gene>
<dbReference type="EMBL" id="ML742167">
    <property type="protein sequence ID" value="KAE8148275.1"/>
    <property type="molecule type" value="Genomic_DNA"/>
</dbReference>
<proteinExistence type="predicted"/>
<reference evidence="1 2" key="1">
    <citation type="submission" date="2019-04" db="EMBL/GenBank/DDBJ databases">
        <title>Friends and foes A comparative genomics study of 23 Aspergillus species from section Flavi.</title>
        <authorList>
            <consortium name="DOE Joint Genome Institute"/>
            <person name="Kjaerbolling I."/>
            <person name="Vesth T."/>
            <person name="Frisvad J.C."/>
            <person name="Nybo J.L."/>
            <person name="Theobald S."/>
            <person name="Kildgaard S."/>
            <person name="Isbrandt T."/>
            <person name="Kuo A."/>
            <person name="Sato A."/>
            <person name="Lyhne E.K."/>
            <person name="Kogle M.E."/>
            <person name="Wiebenga A."/>
            <person name="Kun R.S."/>
            <person name="Lubbers R.J."/>
            <person name="Makela M.R."/>
            <person name="Barry K."/>
            <person name="Chovatia M."/>
            <person name="Clum A."/>
            <person name="Daum C."/>
            <person name="Haridas S."/>
            <person name="He G."/>
            <person name="LaButti K."/>
            <person name="Lipzen A."/>
            <person name="Mondo S."/>
            <person name="Riley R."/>
            <person name="Salamov A."/>
            <person name="Simmons B.A."/>
            <person name="Magnuson J.K."/>
            <person name="Henrissat B."/>
            <person name="Mortensen U.H."/>
            <person name="Larsen T.O."/>
            <person name="Devries R.P."/>
            <person name="Grigoriev I.V."/>
            <person name="Machida M."/>
            <person name="Baker S.E."/>
            <person name="Andersen M.R."/>
        </authorList>
    </citation>
    <scope>NUCLEOTIDE SEQUENCE [LARGE SCALE GENOMIC DNA]</scope>
    <source>
        <strain evidence="1 2">IBT 18842</strain>
    </source>
</reference>
<sequence length="611" mass="68760">MDNDPVRPTDEAFDRFLCESYTLWASYASKDEAASLPIEFIGPKNILGQAPAYLGDGIVSKDDPTQFDCIEEYGVLYVKCHSVWKTSDGDCRLEPKELPVKLLLALPGVSKAELSEAAAFSEWPKVQGLENYDKGNYIAILFSAWAYIFNVRWVELLRRDPQHECSIEAVSQEASQQHLQNGIEIDVGSDASMEEVYWWNTIWSSSQKCSMTTTYKGTTYFSPWAVTIAGAKGVRTDHALSSESACLPSSDKAVEYLARFCSRKSLYGQCLAALAAVLLIPGNRISLPIPKEHDIPERHVESKLNQSTLLQDHYMHLSRYMMLSCDVWGIRSLLHGTFFDPRVACNLVTAWKSAAFAVLSPVMRDKNYRELLAILGRRQPNIAPLWLGAIIVDNAQSLTDIRSGLGALRLHSGAWTGTTQCFITLRPGDSDDKTIKREDECRLLFISGDEISYPSLIWPWKPFGETYLCDTELTVQEHAQCGCHCFEYSAWCWALANGAELRVSAGDTSEPCHNLIKTEYLSEAQISDSCFIEHLSDELSANTTRGVFTWLRQTGFPANEREIYTHPWFDTGESDEEASSDSESRIGDEARRQDVEKWLIDQCMYIDVGRR</sequence>
<name>A0A5N6TPN0_ASPAV</name>
<dbReference type="OrthoDB" id="3549294at2759"/>
<organism evidence="1 2">
    <name type="scientific">Aspergillus avenaceus</name>
    <dbReference type="NCBI Taxonomy" id="36643"/>
    <lineage>
        <taxon>Eukaryota</taxon>
        <taxon>Fungi</taxon>
        <taxon>Dikarya</taxon>
        <taxon>Ascomycota</taxon>
        <taxon>Pezizomycotina</taxon>
        <taxon>Eurotiomycetes</taxon>
        <taxon>Eurotiomycetidae</taxon>
        <taxon>Eurotiales</taxon>
        <taxon>Aspergillaceae</taxon>
        <taxon>Aspergillus</taxon>
        <taxon>Aspergillus subgen. Circumdati</taxon>
    </lineage>
</organism>
<protein>
    <submittedName>
        <fullName evidence="1">Uncharacterized protein</fullName>
    </submittedName>
</protein>
<dbReference type="AlphaFoldDB" id="A0A5N6TPN0"/>
<evidence type="ECO:0000313" key="1">
    <source>
        <dbReference type="EMBL" id="KAE8148275.1"/>
    </source>
</evidence>
<accession>A0A5N6TPN0</accession>
<keyword evidence="2" id="KW-1185">Reference proteome</keyword>